<dbReference type="PANTHER" id="PTHR47786:SF2">
    <property type="entry name" value="GLYCOSYL HYDROLASE FAMILY 13 CATALYTIC DOMAIN-CONTAINING PROTEIN"/>
    <property type="match status" value="1"/>
</dbReference>
<feature type="domain" description="Glycosyl hydrolase family 13 catalytic" evidence="1">
    <location>
        <begin position="7"/>
        <end position="329"/>
    </location>
</feature>
<dbReference type="GO" id="GO:0005975">
    <property type="term" value="P:carbohydrate metabolic process"/>
    <property type="evidence" value="ECO:0007669"/>
    <property type="project" value="InterPro"/>
</dbReference>
<evidence type="ECO:0000259" key="1">
    <source>
        <dbReference type="SMART" id="SM00642"/>
    </source>
</evidence>
<accession>A0A2K8U7K9</accession>
<protein>
    <submittedName>
        <fullName evidence="2">Alpha-amylase</fullName>
    </submittedName>
</protein>
<dbReference type="EMBL" id="CP020370">
    <property type="protein sequence ID" value="AUB81534.1"/>
    <property type="molecule type" value="Genomic_DNA"/>
</dbReference>
<dbReference type="Pfam" id="PF14701">
    <property type="entry name" value="hDGE_amylase"/>
    <property type="match status" value="1"/>
</dbReference>
<dbReference type="RefSeq" id="WP_100919302.1">
    <property type="nucleotide sequence ID" value="NZ_CP020370.1"/>
</dbReference>
<organism evidence="2 3">
    <name type="scientific">Candidatus Thiodictyon syntrophicum</name>
    <dbReference type="NCBI Taxonomy" id="1166950"/>
    <lineage>
        <taxon>Bacteria</taxon>
        <taxon>Pseudomonadati</taxon>
        <taxon>Pseudomonadota</taxon>
        <taxon>Gammaproteobacteria</taxon>
        <taxon>Chromatiales</taxon>
        <taxon>Chromatiaceae</taxon>
        <taxon>Thiodictyon</taxon>
    </lineage>
</organism>
<dbReference type="SMART" id="SM00642">
    <property type="entry name" value="Aamy"/>
    <property type="match status" value="1"/>
</dbReference>
<dbReference type="Gene3D" id="3.20.20.80">
    <property type="entry name" value="Glycosidases"/>
    <property type="match status" value="1"/>
</dbReference>
<sequence>MKIYNLFPLLAGPFDTWEPHLQRAAAMGFDWLFVNPIQKLGRSGSLYSIADYFAINKALHNPGSPLTPDAQVRAMARTAGDLGLSLMIDLVINHCAEDNPLVQTHPHWFAREHGRVAHPFCIEENGTKVVWRDLAQFDHQQALRHPDSPDGLLAYYVKMVEHLIGLGFRGFRCDAAYQLPAEIWHRLIVRVRQKHPDTVFVAETLGCSPAQTRDTAGAGFDAIFNSAKWWDFHGNWLLEQYEATRHIAPSIGFPESHDTRRMFDEFEGNVDALRQRYLFTAMFASGVMIPMGFEYGFRKRLDVVTTVPNDWEQPNIDITGFISQVNAIKDQTPTFAGEGRIDRLDYPDPSILVLRKHEINGPGQALLVLNKDPWNRQRFYADDLYHLIQSPQPLRDLSPDWPMADLPTPFEFWLGPGMARVLVAAQQPQAQA</sequence>
<reference evidence="2 3" key="1">
    <citation type="submission" date="2017-03" db="EMBL/GenBank/DDBJ databases">
        <title>Complete genome sequence of Candidatus 'Thiodictyon syntrophicum' sp. nov. strain Cad16T, a photolithoautotroph purple sulfur bacterium isolated from an alpine meromictic lake.</title>
        <authorList>
            <person name="Luedin S.M."/>
            <person name="Pothier J.F."/>
            <person name="Danza F."/>
            <person name="Storelli N."/>
            <person name="Wittwer M."/>
            <person name="Tonolla M."/>
        </authorList>
    </citation>
    <scope>NUCLEOTIDE SEQUENCE [LARGE SCALE GENOMIC DNA]</scope>
    <source>
        <strain evidence="2 3">Cad16T</strain>
    </source>
</reference>
<dbReference type="PANTHER" id="PTHR47786">
    <property type="entry name" value="ALPHA-1,4-GLUCAN:MALTOSE-1-PHOSPHATE MALTOSYLTRANSFERASE"/>
    <property type="match status" value="1"/>
</dbReference>
<proteinExistence type="predicted"/>
<gene>
    <name evidence="2" type="ORF">THSYN_11610</name>
</gene>
<dbReference type="SUPFAM" id="SSF51445">
    <property type="entry name" value="(Trans)glycosidases"/>
    <property type="match status" value="1"/>
</dbReference>
<dbReference type="InterPro" id="IPR032792">
    <property type="entry name" value="AGL_glucanoTrfase"/>
</dbReference>
<name>A0A2K8U7K9_9GAMM</name>
<evidence type="ECO:0000313" key="2">
    <source>
        <dbReference type="EMBL" id="AUB81534.1"/>
    </source>
</evidence>
<dbReference type="InterPro" id="IPR017853">
    <property type="entry name" value="GH"/>
</dbReference>
<dbReference type="OrthoDB" id="9805159at2"/>
<dbReference type="AlphaFoldDB" id="A0A2K8U7K9"/>
<keyword evidence="3" id="KW-1185">Reference proteome</keyword>
<dbReference type="InterPro" id="IPR006047">
    <property type="entry name" value="GH13_cat_dom"/>
</dbReference>
<dbReference type="Proteomes" id="UP000232638">
    <property type="component" value="Chromosome"/>
</dbReference>
<dbReference type="KEGG" id="tsy:THSYN_11610"/>
<evidence type="ECO:0000313" key="3">
    <source>
        <dbReference type="Proteomes" id="UP000232638"/>
    </source>
</evidence>